<proteinExistence type="predicted"/>
<feature type="compositionally biased region" description="Polar residues" evidence="1">
    <location>
        <begin position="29"/>
        <end position="53"/>
    </location>
</feature>
<evidence type="ECO:0000313" key="2">
    <source>
        <dbReference type="EMBL" id="KMQ87189.1"/>
    </source>
</evidence>
<accession>A0A0J7KA91</accession>
<feature type="compositionally biased region" description="Pro residues" evidence="1">
    <location>
        <begin position="194"/>
        <end position="208"/>
    </location>
</feature>
<dbReference type="Proteomes" id="UP000036403">
    <property type="component" value="Unassembled WGS sequence"/>
</dbReference>
<feature type="compositionally biased region" description="Basic residues" evidence="1">
    <location>
        <begin position="211"/>
        <end position="220"/>
    </location>
</feature>
<keyword evidence="3" id="KW-1185">Reference proteome</keyword>
<evidence type="ECO:0000256" key="1">
    <source>
        <dbReference type="SAM" id="MobiDB-lite"/>
    </source>
</evidence>
<feature type="compositionally biased region" description="Low complexity" evidence="1">
    <location>
        <begin position="63"/>
        <end position="88"/>
    </location>
</feature>
<organism evidence="2 3">
    <name type="scientific">Lasius niger</name>
    <name type="common">Black garden ant</name>
    <dbReference type="NCBI Taxonomy" id="67767"/>
    <lineage>
        <taxon>Eukaryota</taxon>
        <taxon>Metazoa</taxon>
        <taxon>Ecdysozoa</taxon>
        <taxon>Arthropoda</taxon>
        <taxon>Hexapoda</taxon>
        <taxon>Insecta</taxon>
        <taxon>Pterygota</taxon>
        <taxon>Neoptera</taxon>
        <taxon>Endopterygota</taxon>
        <taxon>Hymenoptera</taxon>
        <taxon>Apocrita</taxon>
        <taxon>Aculeata</taxon>
        <taxon>Formicoidea</taxon>
        <taxon>Formicidae</taxon>
        <taxon>Formicinae</taxon>
        <taxon>Lasius</taxon>
        <taxon>Lasius</taxon>
    </lineage>
</organism>
<gene>
    <name evidence="2" type="ORF">RF55_13599</name>
</gene>
<protein>
    <submittedName>
        <fullName evidence="2">Beta-glucanase</fullName>
    </submittedName>
</protein>
<dbReference type="AlphaFoldDB" id="A0A0J7KA91"/>
<feature type="compositionally biased region" description="Basic residues" evidence="1">
    <location>
        <begin position="163"/>
        <end position="178"/>
    </location>
</feature>
<reference evidence="2 3" key="1">
    <citation type="submission" date="2015-04" db="EMBL/GenBank/DDBJ databases">
        <title>Lasius niger genome sequencing.</title>
        <authorList>
            <person name="Konorov E.A."/>
            <person name="Nikitin M.A."/>
            <person name="Kirill M.V."/>
            <person name="Chang P."/>
        </authorList>
    </citation>
    <scope>NUCLEOTIDE SEQUENCE [LARGE SCALE GENOMIC DNA]</scope>
    <source>
        <tissue evidence="2">Whole</tissue>
    </source>
</reference>
<comment type="caution">
    <text evidence="2">The sequence shown here is derived from an EMBL/GenBank/DDBJ whole genome shotgun (WGS) entry which is preliminary data.</text>
</comment>
<dbReference type="EMBL" id="LBMM01010852">
    <property type="protein sequence ID" value="KMQ87189.1"/>
    <property type="molecule type" value="Genomic_DNA"/>
</dbReference>
<name>A0A0J7KA91_LASNI</name>
<dbReference type="PaxDb" id="67767-A0A0J7KA91"/>
<sequence length="220" mass="22759">MSHVASTMASHDLMRDLFAKGRYFINNAAAASNGTPGTDESGKTNGRTNTSAVGQDAAAGKNAATGQDAAASQDAADGQDAATGPDTATHPDATARSDAAARPGAVSRQNTTDRPDAGTIRHPGKPHSLPPDHAGLRGRSTAKAPDPAPSAYREPPATAANRSRPRGRIHHPSLRRTCRTALPDLDTRGKMAPPVRPPGPPENEPPATPLHQHRPGKTRG</sequence>
<feature type="region of interest" description="Disordered" evidence="1">
    <location>
        <begin position="29"/>
        <end position="220"/>
    </location>
</feature>
<evidence type="ECO:0000313" key="3">
    <source>
        <dbReference type="Proteomes" id="UP000036403"/>
    </source>
</evidence>